<protein>
    <recommendedName>
        <fullName evidence="3">Peptide subunit release factor 1 (ERF1)</fullName>
    </recommendedName>
</protein>
<organism evidence="1 2">
    <name type="scientific">Pseudonocardia hierapolitana</name>
    <dbReference type="NCBI Taxonomy" id="1128676"/>
    <lineage>
        <taxon>Bacteria</taxon>
        <taxon>Bacillati</taxon>
        <taxon>Actinomycetota</taxon>
        <taxon>Actinomycetes</taxon>
        <taxon>Pseudonocardiales</taxon>
        <taxon>Pseudonocardiaceae</taxon>
        <taxon>Pseudonocardia</taxon>
    </lineage>
</organism>
<name>A0A561T2K6_9PSEU</name>
<gene>
    <name evidence="1" type="ORF">FHX44_117283</name>
</gene>
<dbReference type="OrthoDB" id="5179393at2"/>
<dbReference type="InterPro" id="IPR040701">
    <property type="entry name" value="Bact_RF_family2"/>
</dbReference>
<dbReference type="EMBL" id="VIWU01000001">
    <property type="protein sequence ID" value="TWF81340.1"/>
    <property type="molecule type" value="Genomic_DNA"/>
</dbReference>
<evidence type="ECO:0008006" key="3">
    <source>
        <dbReference type="Google" id="ProtNLM"/>
    </source>
</evidence>
<evidence type="ECO:0000313" key="2">
    <source>
        <dbReference type="Proteomes" id="UP000321261"/>
    </source>
</evidence>
<dbReference type="RefSeq" id="WP_147259860.1">
    <property type="nucleotide sequence ID" value="NZ_VIWU01000001.1"/>
</dbReference>
<dbReference type="Proteomes" id="UP000321261">
    <property type="component" value="Unassembled WGS sequence"/>
</dbReference>
<comment type="caution">
    <text evidence="1">The sequence shown here is derived from an EMBL/GenBank/DDBJ whole genome shotgun (WGS) entry which is preliminary data.</text>
</comment>
<accession>A0A561T2K6</accession>
<keyword evidence="2" id="KW-1185">Reference proteome</keyword>
<reference evidence="1 2" key="1">
    <citation type="submission" date="2019-06" db="EMBL/GenBank/DDBJ databases">
        <title>Sequencing the genomes of 1000 actinobacteria strains.</title>
        <authorList>
            <person name="Klenk H.-P."/>
        </authorList>
    </citation>
    <scope>NUCLEOTIDE SEQUENCE [LARGE SCALE GENOMIC DNA]</scope>
    <source>
        <strain evidence="1 2">DSM 45671</strain>
    </source>
</reference>
<proteinExistence type="predicted"/>
<dbReference type="Pfam" id="PF18844">
    <property type="entry name" value="baeRF_family2"/>
    <property type="match status" value="1"/>
</dbReference>
<evidence type="ECO:0000313" key="1">
    <source>
        <dbReference type="EMBL" id="TWF81340.1"/>
    </source>
</evidence>
<sequence length="379" mass="39234">MDLQFLHELTRTPGPFATVYLDTSHDTDDAARAIALRWAEARDELEAQGADSATLDALAAAIADAPPAVGRAGRVLVARRADGGRAEVVLDRSLPEPPARPSAQWGPLPDLLPALVDQPEPVTAVVVRVDETGGEILVAGPDEKPVVAEEVEGGDGPVHKVRGGGRSHLAMQERVEESWRRNTAQVAERVDRLVADTGARVLLVAGDGRSRSRLVDALAERSASITVELERGGTGADDLAAAVAEAVRDVATDTRLAVLERYEKAAGRPEGLAVQGIGPVLAALRAEAVDTLLLDAGVHRDATVWISDAPAQVAETPEDLRATGTDPTGEVPVDAALLRAAAGTGAGFVPIGGGRTGLAGHPLDDGVGALLRYPVPTGA</sequence>
<dbReference type="AlphaFoldDB" id="A0A561T2K6"/>